<feature type="region of interest" description="Disordered" evidence="1">
    <location>
        <begin position="23"/>
        <end position="45"/>
    </location>
</feature>
<dbReference type="AlphaFoldDB" id="A0A450Y700"/>
<accession>A0A450Y700</accession>
<proteinExistence type="predicted"/>
<dbReference type="EMBL" id="CAADFS010000001">
    <property type="protein sequence ID" value="VFK37327.1"/>
    <property type="molecule type" value="Genomic_DNA"/>
</dbReference>
<gene>
    <name evidence="2" type="ORF">BECKTC1821D_GA0114238_100114</name>
</gene>
<reference evidence="2" key="1">
    <citation type="submission" date="2019-02" db="EMBL/GenBank/DDBJ databases">
        <authorList>
            <person name="Gruber-Vodicka R. H."/>
            <person name="Seah K. B. B."/>
        </authorList>
    </citation>
    <scope>NUCLEOTIDE SEQUENCE</scope>
    <source>
        <strain evidence="2">BECK_BZ123</strain>
    </source>
</reference>
<protein>
    <submittedName>
        <fullName evidence="2">Uncharacterized protein</fullName>
    </submittedName>
</protein>
<name>A0A450Y700_9GAMM</name>
<organism evidence="2">
    <name type="scientific">Candidatus Kentrum sp. TC</name>
    <dbReference type="NCBI Taxonomy" id="2126339"/>
    <lineage>
        <taxon>Bacteria</taxon>
        <taxon>Pseudomonadati</taxon>
        <taxon>Pseudomonadota</taxon>
        <taxon>Gammaproteobacteria</taxon>
        <taxon>Candidatus Kentrum</taxon>
    </lineage>
</organism>
<sequence>MRFVFLTEILLFVVFSKIFQVRDRNSGPGENERGEGDPGYNPDRK</sequence>
<evidence type="ECO:0000256" key="1">
    <source>
        <dbReference type="SAM" id="MobiDB-lite"/>
    </source>
</evidence>
<evidence type="ECO:0000313" key="2">
    <source>
        <dbReference type="EMBL" id="VFK37327.1"/>
    </source>
</evidence>